<evidence type="ECO:0000313" key="1">
    <source>
        <dbReference type="EMBL" id="KAJ0106719.1"/>
    </source>
</evidence>
<evidence type="ECO:0000313" key="2">
    <source>
        <dbReference type="Proteomes" id="UP001164250"/>
    </source>
</evidence>
<gene>
    <name evidence="1" type="ORF">Patl1_18041</name>
</gene>
<organism evidence="1 2">
    <name type="scientific">Pistacia atlantica</name>
    <dbReference type="NCBI Taxonomy" id="434234"/>
    <lineage>
        <taxon>Eukaryota</taxon>
        <taxon>Viridiplantae</taxon>
        <taxon>Streptophyta</taxon>
        <taxon>Embryophyta</taxon>
        <taxon>Tracheophyta</taxon>
        <taxon>Spermatophyta</taxon>
        <taxon>Magnoliopsida</taxon>
        <taxon>eudicotyledons</taxon>
        <taxon>Gunneridae</taxon>
        <taxon>Pentapetalae</taxon>
        <taxon>rosids</taxon>
        <taxon>malvids</taxon>
        <taxon>Sapindales</taxon>
        <taxon>Anacardiaceae</taxon>
        <taxon>Pistacia</taxon>
    </lineage>
</organism>
<comment type="caution">
    <text evidence="1">The sequence shown here is derived from an EMBL/GenBank/DDBJ whole genome shotgun (WGS) entry which is preliminary data.</text>
</comment>
<dbReference type="EMBL" id="CM047898">
    <property type="protein sequence ID" value="KAJ0106719.1"/>
    <property type="molecule type" value="Genomic_DNA"/>
</dbReference>
<reference evidence="2" key="1">
    <citation type="journal article" date="2023" name="G3 (Bethesda)">
        <title>Genome assembly and association tests identify interacting loci associated with vigor, precocity, and sex in interspecific pistachio rootstocks.</title>
        <authorList>
            <person name="Palmer W."/>
            <person name="Jacygrad E."/>
            <person name="Sagayaradj S."/>
            <person name="Cavanaugh K."/>
            <person name="Han R."/>
            <person name="Bertier L."/>
            <person name="Beede B."/>
            <person name="Kafkas S."/>
            <person name="Golino D."/>
            <person name="Preece J."/>
            <person name="Michelmore R."/>
        </authorList>
    </citation>
    <scope>NUCLEOTIDE SEQUENCE [LARGE SCALE GENOMIC DNA]</scope>
</reference>
<protein>
    <submittedName>
        <fullName evidence="1">Uncharacterized protein</fullName>
    </submittedName>
</protein>
<accession>A0ACC1C3J5</accession>
<proteinExistence type="predicted"/>
<dbReference type="Proteomes" id="UP001164250">
    <property type="component" value="Chromosome 2"/>
</dbReference>
<name>A0ACC1C3J5_9ROSI</name>
<sequence>MENPKTPETLEAQIPNDETLEEVQGSSGLFGSLEKCTGLVSGEEMGKGVDMNGGGSNACEVEVAERVNNNGGENRVEENSVCVAEVQEISVNVAGCEERGVCIAGVQESSANVAGCEENSVSVAGVQEISASAAGVEENRVGVAGVEENSVSGVGDEENSVSVARVQEISVSVASVEEISIVAAGVEENKVSVVGVEENNVSVAGCEETNDSLAGVQEISVIAAGVEENRDNVAGVEDNSVRVAGCDEINVSVAGCEEHNVIVAGYEENNVSVAGVQEIGVSAAGVQEDSVSVAGVEKRCLLSDDIVKKNEDKVDFVEAQLVAELGMADDGSEEVVVEKTVKDEEINEETVLGSSEAGSVKKIEVSGDNISLFVDFSGSLSRSNQENLNGAMGTGSMLSKELKETGEEEKEVGIDNQESNFSVGDVVWVKTKNQTWWPGKICDPLDAPTSAVKTDQVDCLLVGYFGSVHVAWCHPSQLKPFYENFEQIFGKCKARVFVVAVEKAVDEFGKRLKSELTCSCVAKESHQLSGNSATNKGASIPKRKCAELGKFSVTNLEPASFLEQLKNLALGFPMPGMLERSAAQNSLSAFYLSIGYSQVPMDQLRGTDVEYSDVDKLITGSNDDILQQKKNEALAMILGGDLGNVADEVSASGKMESNFRKRKRKRKRKKDSEARNGIDASALDSLSKEKEGSLMGPPTIADEDDRSEGKSEKGFELRERKKSKYLSYPYVNWGDKSLPSETEDLKAQTVIHDGMEEETGSGLFVVSPAAVKSSGKRFQKIWFKKFISGNDISANPELINASSAELLSELCFTAVDCLYPNKNKNFDLIEWFFSRFRISAYHDESIYEMYCKNTVGQKQKDAKPDMSENPDTFLRKDPLEMSQPPPNIDPEHKVQKRKRNSNSAKSKIKSPSGLSDANMNLDASSLSAKDFQSTGTHNLQTGQTTCIPDLNSNGAMPMVLAENAQVIGQVASETKKRKRKRGAAAGCSETRVGASLQDPNGNVAKFGSLVVDLQVKGPYSINSTPEQRNGNSPVPALWVKDPPGVSLLSTEGKPGQKRRRRRKAKAASEHQETATTANIPDLNGTSAEPCASPQGKPEKKKRRRRRKGEASAGQLSRRFASRTLNMNRNQDRVDESGESSGTALVLTFAPGVSMPSKEVLVTTFSKFGPLKESETQLLKDTNIAQVVFMRSVDAGDAVQSLEKSNPFGAALLNYHLLAKPSEPVTQPGEAPPLEFIRQNLEMMTSMLANSGDNLSPEMKAKLENEIKGLLKKVSSIPSSSSS</sequence>
<keyword evidence="2" id="KW-1185">Reference proteome</keyword>